<evidence type="ECO:0000256" key="2">
    <source>
        <dbReference type="SAM" id="Phobius"/>
    </source>
</evidence>
<dbReference type="GO" id="GO:0031419">
    <property type="term" value="F:cobalamin binding"/>
    <property type="evidence" value="ECO:0007669"/>
    <property type="project" value="TreeGrafter"/>
</dbReference>
<dbReference type="PANTHER" id="PTHR10559">
    <property type="entry name" value="TRANSCOBALAMIN-1/GASTRIC INTRINSIC FACTOR"/>
    <property type="match status" value="1"/>
</dbReference>
<protein>
    <submittedName>
        <fullName evidence="4">DUF4430 domain-containing protein</fullName>
    </submittedName>
</protein>
<dbReference type="InterPro" id="IPR008930">
    <property type="entry name" value="Terpenoid_cyclase/PrenylTrfase"/>
</dbReference>
<keyword evidence="2" id="KW-0472">Membrane</keyword>
<dbReference type="AlphaFoldDB" id="A0A9E8RW31"/>
<dbReference type="EMBL" id="CP106878">
    <property type="protein sequence ID" value="WAA09588.1"/>
    <property type="molecule type" value="Genomic_DNA"/>
</dbReference>
<dbReference type="GO" id="GO:0015889">
    <property type="term" value="P:cobalamin transport"/>
    <property type="evidence" value="ECO:0007669"/>
    <property type="project" value="TreeGrafter"/>
</dbReference>
<proteinExistence type="predicted"/>
<evidence type="ECO:0000256" key="1">
    <source>
        <dbReference type="SAM" id="MobiDB-lite"/>
    </source>
</evidence>
<dbReference type="GO" id="GO:0005615">
    <property type="term" value="C:extracellular space"/>
    <property type="evidence" value="ECO:0007669"/>
    <property type="project" value="TreeGrafter"/>
</dbReference>
<dbReference type="KEGG" id="faf:OE104_13830"/>
<dbReference type="Gene3D" id="1.50.10.20">
    <property type="match status" value="1"/>
</dbReference>
<organism evidence="4 5">
    <name type="scientific">Fervidibacillus albus</name>
    <dbReference type="NCBI Taxonomy" id="2980026"/>
    <lineage>
        <taxon>Bacteria</taxon>
        <taxon>Bacillati</taxon>
        <taxon>Bacillota</taxon>
        <taxon>Bacilli</taxon>
        <taxon>Bacillales</taxon>
        <taxon>Bacillaceae</taxon>
        <taxon>Fervidibacillus</taxon>
    </lineage>
</organism>
<dbReference type="InterPro" id="IPR027954">
    <property type="entry name" value="Transcobalamin-like_C"/>
</dbReference>
<dbReference type="Proteomes" id="UP001164718">
    <property type="component" value="Chromosome"/>
</dbReference>
<dbReference type="Gene3D" id="2.170.130.30">
    <property type="match status" value="2"/>
</dbReference>
<feature type="domain" description="Transcobalamin-like C-terminal" evidence="3">
    <location>
        <begin position="64"/>
        <end position="130"/>
    </location>
</feature>
<accession>A0A9E8RW31</accession>
<dbReference type="Pfam" id="PF14478">
    <property type="entry name" value="DUF4430"/>
    <property type="match status" value="1"/>
</dbReference>
<dbReference type="RefSeq" id="WP_275417369.1">
    <property type="nucleotide sequence ID" value="NZ_CP106878.1"/>
</dbReference>
<feature type="region of interest" description="Disordered" evidence="1">
    <location>
        <begin position="253"/>
        <end position="281"/>
    </location>
</feature>
<gene>
    <name evidence="4" type="ORF">OE104_13830</name>
</gene>
<dbReference type="InterPro" id="IPR051588">
    <property type="entry name" value="Cobalamin_Transport"/>
</dbReference>
<feature type="region of interest" description="Disordered" evidence="1">
    <location>
        <begin position="569"/>
        <end position="595"/>
    </location>
</feature>
<evidence type="ECO:0000313" key="4">
    <source>
        <dbReference type="EMBL" id="WAA09588.1"/>
    </source>
</evidence>
<feature type="transmembrane region" description="Helical" evidence="2">
    <location>
        <begin position="604"/>
        <end position="622"/>
    </location>
</feature>
<evidence type="ECO:0000313" key="5">
    <source>
        <dbReference type="Proteomes" id="UP001164718"/>
    </source>
</evidence>
<keyword evidence="5" id="KW-1185">Reference proteome</keyword>
<name>A0A9E8RW31_9BACI</name>
<keyword evidence="2" id="KW-1133">Transmembrane helix</keyword>
<feature type="compositionally biased region" description="Polar residues" evidence="1">
    <location>
        <begin position="260"/>
        <end position="281"/>
    </location>
</feature>
<sequence>MNAKGQLVRVVSVFIATLLLVTQFVMAQPIHVFAENIQNGAMVTVLDRDGEPIISTKAVSFEDGDTAKELLESVAEVVTFESTEYGPFLTGIDGHFPDDTDYWGFFINGESSMVGVADYTVQHGDHILFKIVDGSMWPPASVNVTVTAVDGEGQVVIPETDLSVVEGGTAYDALLQAAKTNGVNVEISIDSEWLAMLTGLNDIPLGDTEFWTTYMNGQSMQVGLSAYQLHECDRLYVTVASFAGDGFPSTIEEEVEKSKNCPSTGEENETPTDGNENQTGSDENISEVIDQVDQYLQSTSSLDWYAYIAYASLGKEIPDSVIEQTVEEIESVNGVFRNVTDLEKAILILTAAGKDASQVAGYDLIDLLVNHERMTNQGNNGVILALLALDGGNYPISENAEWTREKLIREIISSQLDSGGWSLFGDTPSTDITGFALAALSPYKDREDVQNSIEKAVQWLSNIQAETGGFDEDFNGGEASESIAQVIVGLTANGIDPTGDQFTKSEGNLVQRLLSFFKDDGGFAHLPSDEDANAISSNQALLALTAYKNYLEGNGSVFQFRDLSNSLDPISDTTVSDEETETQSTAEKSDGKTLPNTATSNEQILLFGILLVLFAMFSYQLYRKSYSK</sequence>
<keyword evidence="2" id="KW-0812">Transmembrane</keyword>
<dbReference type="SUPFAM" id="SSF48239">
    <property type="entry name" value="Terpenoid cyclases/Protein prenyltransferases"/>
    <property type="match status" value="1"/>
</dbReference>
<dbReference type="CDD" id="cd00688">
    <property type="entry name" value="ISOPREN_C2_like"/>
    <property type="match status" value="1"/>
</dbReference>
<reference evidence="4" key="1">
    <citation type="submission" date="2022-09" db="EMBL/GenBank/DDBJ databases">
        <title>Complete Genomes of Fervidibacillus albus and Fervidibacillus halotolerans isolated from tidal flat sediments.</title>
        <authorList>
            <person name="Kwon K.K."/>
            <person name="Yang S.-H."/>
            <person name="Park M.J."/>
            <person name="Oh H.-M."/>
        </authorList>
    </citation>
    <scope>NUCLEOTIDE SEQUENCE</scope>
    <source>
        <strain evidence="4">MEBiC13591</strain>
    </source>
</reference>
<dbReference type="PANTHER" id="PTHR10559:SF18">
    <property type="entry name" value="TRANSCOBALAMIN II"/>
    <property type="match status" value="1"/>
</dbReference>
<evidence type="ECO:0000259" key="3">
    <source>
        <dbReference type="Pfam" id="PF14478"/>
    </source>
</evidence>